<sequence>MSVPSSIVKATGSNCSWTGSNGTCTKLYDAFESRFAPVNQTKIYRAMLREKRQNSNESLPELGESIRRLAHLAYLTAPKKVTEMIAKDQFVDERTDFDMRLLIQ</sequence>
<evidence type="ECO:0000313" key="1">
    <source>
        <dbReference type="EMBL" id="EKC38978.1"/>
    </source>
</evidence>
<dbReference type="AlphaFoldDB" id="K1QZ86"/>
<accession>K1QZ86</accession>
<protein>
    <submittedName>
        <fullName evidence="1">Uncharacterized protein</fullName>
    </submittedName>
</protein>
<name>K1QZ86_MAGGI</name>
<organism evidence="1">
    <name type="scientific">Magallana gigas</name>
    <name type="common">Pacific oyster</name>
    <name type="synonym">Crassostrea gigas</name>
    <dbReference type="NCBI Taxonomy" id="29159"/>
    <lineage>
        <taxon>Eukaryota</taxon>
        <taxon>Metazoa</taxon>
        <taxon>Spiralia</taxon>
        <taxon>Lophotrochozoa</taxon>
        <taxon>Mollusca</taxon>
        <taxon>Bivalvia</taxon>
        <taxon>Autobranchia</taxon>
        <taxon>Pteriomorphia</taxon>
        <taxon>Ostreida</taxon>
        <taxon>Ostreoidea</taxon>
        <taxon>Ostreidae</taxon>
        <taxon>Magallana</taxon>
    </lineage>
</organism>
<dbReference type="HOGENOM" id="CLU_2252620_0_0_1"/>
<gene>
    <name evidence="1" type="ORF">CGI_10026747</name>
</gene>
<proteinExistence type="predicted"/>
<reference evidence="1" key="1">
    <citation type="journal article" date="2012" name="Nature">
        <title>The oyster genome reveals stress adaptation and complexity of shell formation.</title>
        <authorList>
            <person name="Zhang G."/>
            <person name="Fang X."/>
            <person name="Guo X."/>
            <person name="Li L."/>
            <person name="Luo R."/>
            <person name="Xu F."/>
            <person name="Yang P."/>
            <person name="Zhang L."/>
            <person name="Wang X."/>
            <person name="Qi H."/>
            <person name="Xiong Z."/>
            <person name="Que H."/>
            <person name="Xie Y."/>
            <person name="Holland P.W."/>
            <person name="Paps J."/>
            <person name="Zhu Y."/>
            <person name="Wu F."/>
            <person name="Chen Y."/>
            <person name="Wang J."/>
            <person name="Peng C."/>
            <person name="Meng J."/>
            <person name="Yang L."/>
            <person name="Liu J."/>
            <person name="Wen B."/>
            <person name="Zhang N."/>
            <person name="Huang Z."/>
            <person name="Zhu Q."/>
            <person name="Feng Y."/>
            <person name="Mount A."/>
            <person name="Hedgecock D."/>
            <person name="Xu Z."/>
            <person name="Liu Y."/>
            <person name="Domazet-Loso T."/>
            <person name="Du Y."/>
            <person name="Sun X."/>
            <person name="Zhang S."/>
            <person name="Liu B."/>
            <person name="Cheng P."/>
            <person name="Jiang X."/>
            <person name="Li J."/>
            <person name="Fan D."/>
            <person name="Wang W."/>
            <person name="Fu W."/>
            <person name="Wang T."/>
            <person name="Wang B."/>
            <person name="Zhang J."/>
            <person name="Peng Z."/>
            <person name="Li Y."/>
            <person name="Li N."/>
            <person name="Wang J."/>
            <person name="Chen M."/>
            <person name="He Y."/>
            <person name="Tan F."/>
            <person name="Song X."/>
            <person name="Zheng Q."/>
            <person name="Huang R."/>
            <person name="Yang H."/>
            <person name="Du X."/>
            <person name="Chen L."/>
            <person name="Yang M."/>
            <person name="Gaffney P.M."/>
            <person name="Wang S."/>
            <person name="Luo L."/>
            <person name="She Z."/>
            <person name="Ming Y."/>
            <person name="Huang W."/>
            <person name="Zhang S."/>
            <person name="Huang B."/>
            <person name="Zhang Y."/>
            <person name="Qu T."/>
            <person name="Ni P."/>
            <person name="Miao G."/>
            <person name="Wang J."/>
            <person name="Wang Q."/>
            <person name="Steinberg C.E."/>
            <person name="Wang H."/>
            <person name="Li N."/>
            <person name="Qian L."/>
            <person name="Zhang G."/>
            <person name="Li Y."/>
            <person name="Yang H."/>
            <person name="Liu X."/>
            <person name="Wang J."/>
            <person name="Yin Y."/>
            <person name="Wang J."/>
        </authorList>
    </citation>
    <scope>NUCLEOTIDE SEQUENCE [LARGE SCALE GENOMIC DNA]</scope>
    <source>
        <strain evidence="1">05x7-T-G4-1.051#20</strain>
    </source>
</reference>
<dbReference type="InParanoid" id="K1QZ86"/>
<dbReference type="EMBL" id="JH816265">
    <property type="protein sequence ID" value="EKC38978.1"/>
    <property type="molecule type" value="Genomic_DNA"/>
</dbReference>